<evidence type="ECO:0000313" key="2">
    <source>
        <dbReference type="Proteomes" id="UP001412067"/>
    </source>
</evidence>
<dbReference type="EMBL" id="JBBWWR010000015">
    <property type="protein sequence ID" value="KAK8949927.1"/>
    <property type="molecule type" value="Genomic_DNA"/>
</dbReference>
<keyword evidence="2" id="KW-1185">Reference proteome</keyword>
<dbReference type="Proteomes" id="UP001412067">
    <property type="component" value="Unassembled WGS sequence"/>
</dbReference>
<organism evidence="1 2">
    <name type="scientific">Platanthera guangdongensis</name>
    <dbReference type="NCBI Taxonomy" id="2320717"/>
    <lineage>
        <taxon>Eukaryota</taxon>
        <taxon>Viridiplantae</taxon>
        <taxon>Streptophyta</taxon>
        <taxon>Embryophyta</taxon>
        <taxon>Tracheophyta</taxon>
        <taxon>Spermatophyta</taxon>
        <taxon>Magnoliopsida</taxon>
        <taxon>Liliopsida</taxon>
        <taxon>Asparagales</taxon>
        <taxon>Orchidaceae</taxon>
        <taxon>Orchidoideae</taxon>
        <taxon>Orchideae</taxon>
        <taxon>Orchidinae</taxon>
        <taxon>Platanthera</taxon>
    </lineage>
</organism>
<reference evidence="1 2" key="1">
    <citation type="journal article" date="2022" name="Nat. Plants">
        <title>Genomes of leafy and leafless Platanthera orchids illuminate the evolution of mycoheterotrophy.</title>
        <authorList>
            <person name="Li M.H."/>
            <person name="Liu K.W."/>
            <person name="Li Z."/>
            <person name="Lu H.C."/>
            <person name="Ye Q.L."/>
            <person name="Zhang D."/>
            <person name="Wang J.Y."/>
            <person name="Li Y.F."/>
            <person name="Zhong Z.M."/>
            <person name="Liu X."/>
            <person name="Yu X."/>
            <person name="Liu D.K."/>
            <person name="Tu X.D."/>
            <person name="Liu B."/>
            <person name="Hao Y."/>
            <person name="Liao X.Y."/>
            <person name="Jiang Y.T."/>
            <person name="Sun W.H."/>
            <person name="Chen J."/>
            <person name="Chen Y.Q."/>
            <person name="Ai Y."/>
            <person name="Zhai J.W."/>
            <person name="Wu S.S."/>
            <person name="Zhou Z."/>
            <person name="Hsiao Y.Y."/>
            <person name="Wu W.L."/>
            <person name="Chen Y.Y."/>
            <person name="Lin Y.F."/>
            <person name="Hsu J.L."/>
            <person name="Li C.Y."/>
            <person name="Wang Z.W."/>
            <person name="Zhao X."/>
            <person name="Zhong W.Y."/>
            <person name="Ma X.K."/>
            <person name="Ma L."/>
            <person name="Huang J."/>
            <person name="Chen G.Z."/>
            <person name="Huang M.Z."/>
            <person name="Huang L."/>
            <person name="Peng D.H."/>
            <person name="Luo Y.B."/>
            <person name="Zou S.Q."/>
            <person name="Chen S.P."/>
            <person name="Lan S."/>
            <person name="Tsai W.C."/>
            <person name="Van de Peer Y."/>
            <person name="Liu Z.J."/>
        </authorList>
    </citation>
    <scope>NUCLEOTIDE SEQUENCE [LARGE SCALE GENOMIC DNA]</scope>
    <source>
        <strain evidence="1">Lor288</strain>
    </source>
</reference>
<gene>
    <name evidence="1" type="ORF">KSP40_PGU006480</name>
</gene>
<sequence>MPLFSIACDPNKEKEPPSYKHVTLGRFRACALQSFLMSPVKLIQIKVQLPADSPESQVRCFRVLWL</sequence>
<name>A0ABR2LSU7_9ASPA</name>
<evidence type="ECO:0000313" key="1">
    <source>
        <dbReference type="EMBL" id="KAK8949927.1"/>
    </source>
</evidence>
<comment type="caution">
    <text evidence="1">The sequence shown here is derived from an EMBL/GenBank/DDBJ whole genome shotgun (WGS) entry which is preliminary data.</text>
</comment>
<proteinExistence type="predicted"/>
<accession>A0ABR2LSU7</accession>
<protein>
    <submittedName>
        <fullName evidence="1">Uncharacterized protein</fullName>
    </submittedName>
</protein>